<name>A0A7R9DE85_TIMCR</name>
<organism evidence="1">
    <name type="scientific">Timema cristinae</name>
    <name type="common">Walking stick</name>
    <dbReference type="NCBI Taxonomy" id="61476"/>
    <lineage>
        <taxon>Eukaryota</taxon>
        <taxon>Metazoa</taxon>
        <taxon>Ecdysozoa</taxon>
        <taxon>Arthropoda</taxon>
        <taxon>Hexapoda</taxon>
        <taxon>Insecta</taxon>
        <taxon>Pterygota</taxon>
        <taxon>Neoptera</taxon>
        <taxon>Polyneoptera</taxon>
        <taxon>Phasmatodea</taxon>
        <taxon>Timematodea</taxon>
        <taxon>Timematoidea</taxon>
        <taxon>Timematidae</taxon>
        <taxon>Timema</taxon>
    </lineage>
</organism>
<dbReference type="EMBL" id="OC322501">
    <property type="protein sequence ID" value="CAD7411894.1"/>
    <property type="molecule type" value="Genomic_DNA"/>
</dbReference>
<accession>A0A7R9DE85</accession>
<protein>
    <submittedName>
        <fullName evidence="1">Uncharacterized protein</fullName>
    </submittedName>
</protein>
<proteinExistence type="predicted"/>
<reference evidence="1" key="1">
    <citation type="submission" date="2020-11" db="EMBL/GenBank/DDBJ databases">
        <authorList>
            <person name="Tran Van P."/>
        </authorList>
    </citation>
    <scope>NUCLEOTIDE SEQUENCE</scope>
</reference>
<sequence>MVLQSILMQNQKLIATANTVDKDASIVLSGFLMMIRYEYTSSKILPSSSTQKIRKVENIKKNTPTCQKTSLEDCAAYYLSGYTAKTSLEDCAAYYLSGYTAKNIT</sequence>
<gene>
    <name evidence="1" type="ORF">TCEB3V08_LOCUS11141</name>
</gene>
<evidence type="ECO:0000313" key="1">
    <source>
        <dbReference type="EMBL" id="CAD7411894.1"/>
    </source>
</evidence>
<dbReference type="AlphaFoldDB" id="A0A7R9DE85"/>